<dbReference type="Proteomes" id="UP000593842">
    <property type="component" value="Chromosome"/>
</dbReference>
<dbReference type="GeneID" id="76833196"/>
<evidence type="ECO:0000313" key="1">
    <source>
        <dbReference type="EMBL" id="BCL59050.1"/>
    </source>
</evidence>
<sequence>MNMKEPQVTKNTLKDLYAVMDNKKAMQVLLEAKDAKDVIEYLKA</sequence>
<dbReference type="RefSeq" id="WP_267905636.1">
    <property type="nucleotide sequence ID" value="NZ_AP024085.1"/>
</dbReference>
<name>A0A7I8E5H1_9FIRM</name>
<dbReference type="AlphaFoldDB" id="A0A7I8E5H1"/>
<accession>A0A7I8E5H1</accession>
<dbReference type="KEGG" id="fit:Fi14EGH31_27620"/>
<organism evidence="1 2">
    <name type="scientific">Faecalibacillus intestinalis</name>
    <dbReference type="NCBI Taxonomy" id="1982626"/>
    <lineage>
        <taxon>Bacteria</taxon>
        <taxon>Bacillati</taxon>
        <taxon>Bacillota</taxon>
        <taxon>Erysipelotrichia</taxon>
        <taxon>Erysipelotrichales</taxon>
        <taxon>Coprobacillaceae</taxon>
        <taxon>Faecalibacillus</taxon>
    </lineage>
</organism>
<reference evidence="2" key="1">
    <citation type="submission" date="2020-09" db="EMBL/GenBank/DDBJ databases">
        <title>Complete genome sequencing of Faecalibacillus intestinalis strain 14EGH31.</title>
        <authorList>
            <person name="Sakamoto M."/>
            <person name="Murakami T."/>
            <person name="Mori H."/>
        </authorList>
    </citation>
    <scope>NUCLEOTIDE SEQUENCE [LARGE SCALE GENOMIC DNA]</scope>
    <source>
        <strain evidence="2">14EGH31</strain>
    </source>
</reference>
<protein>
    <submittedName>
        <fullName evidence="1">Uncharacterized protein</fullName>
    </submittedName>
</protein>
<proteinExistence type="predicted"/>
<evidence type="ECO:0000313" key="2">
    <source>
        <dbReference type="Proteomes" id="UP000593842"/>
    </source>
</evidence>
<dbReference type="EMBL" id="AP024085">
    <property type="protein sequence ID" value="BCL59050.1"/>
    <property type="molecule type" value="Genomic_DNA"/>
</dbReference>
<gene>
    <name evidence="1" type="ORF">Fi14EGH31_27620</name>
</gene>